<evidence type="ECO:0000313" key="4">
    <source>
        <dbReference type="EMBL" id="MBF6228640.1"/>
    </source>
</evidence>
<dbReference type="Pfam" id="PF01740">
    <property type="entry name" value="STAS"/>
    <property type="match status" value="1"/>
</dbReference>
<dbReference type="InterPro" id="IPR036513">
    <property type="entry name" value="STAS_dom_sf"/>
</dbReference>
<name>A0ABS0CE74_9NOCA</name>
<dbReference type="PANTHER" id="PTHR33495">
    <property type="entry name" value="ANTI-SIGMA FACTOR ANTAGONIST TM_1081-RELATED-RELATED"/>
    <property type="match status" value="1"/>
</dbReference>
<gene>
    <name evidence="4" type="ORF">IU470_26480</name>
</gene>
<keyword evidence="5" id="KW-1185">Reference proteome</keyword>
<dbReference type="Gene3D" id="3.30.750.24">
    <property type="entry name" value="STAS domain"/>
    <property type="match status" value="1"/>
</dbReference>
<proteinExistence type="inferred from homology"/>
<dbReference type="Proteomes" id="UP000807309">
    <property type="component" value="Unassembled WGS sequence"/>
</dbReference>
<dbReference type="NCBIfam" id="TIGR00377">
    <property type="entry name" value="ant_ant_sig"/>
    <property type="match status" value="1"/>
</dbReference>
<feature type="domain" description="STAS" evidence="3">
    <location>
        <begin position="22"/>
        <end position="133"/>
    </location>
</feature>
<sequence length="159" mass="16977">MHGLASSRPPPADEPEDAHLRLSATMERRGGAFVVHAHGEVDAYTLPTWRRLLSEAVAAASTGAPLVIDTSGIFFMACRSLLVLAEESERCRRRGIRLSVVGSRSVVGRVVTALELDALLPVHSCVEDALAESAPNGRSHIAGRCNPVAPVRHRDDPSA</sequence>
<organism evidence="4 5">
    <name type="scientific">Nocardia abscessus</name>
    <dbReference type="NCBI Taxonomy" id="120957"/>
    <lineage>
        <taxon>Bacteria</taxon>
        <taxon>Bacillati</taxon>
        <taxon>Actinomycetota</taxon>
        <taxon>Actinomycetes</taxon>
        <taxon>Mycobacteriales</taxon>
        <taxon>Nocardiaceae</taxon>
        <taxon>Nocardia</taxon>
    </lineage>
</organism>
<evidence type="ECO:0000259" key="3">
    <source>
        <dbReference type="PROSITE" id="PS50801"/>
    </source>
</evidence>
<accession>A0ABS0CE74</accession>
<protein>
    <recommendedName>
        <fullName evidence="2">Anti-sigma factor antagonist</fullName>
    </recommendedName>
</protein>
<comment type="caution">
    <text evidence="4">The sequence shown here is derived from an EMBL/GenBank/DDBJ whole genome shotgun (WGS) entry which is preliminary data.</text>
</comment>
<dbReference type="InterPro" id="IPR002645">
    <property type="entry name" value="STAS_dom"/>
</dbReference>
<evidence type="ECO:0000256" key="2">
    <source>
        <dbReference type="RuleBase" id="RU003749"/>
    </source>
</evidence>
<evidence type="ECO:0000256" key="1">
    <source>
        <dbReference type="ARBA" id="ARBA00009013"/>
    </source>
</evidence>
<dbReference type="RefSeq" id="WP_324195551.1">
    <property type="nucleotide sequence ID" value="NZ_JADLRE010000024.1"/>
</dbReference>
<dbReference type="SUPFAM" id="SSF52091">
    <property type="entry name" value="SpoIIaa-like"/>
    <property type="match status" value="1"/>
</dbReference>
<dbReference type="InterPro" id="IPR003658">
    <property type="entry name" value="Anti-sigma_ant"/>
</dbReference>
<dbReference type="PROSITE" id="PS50801">
    <property type="entry name" value="STAS"/>
    <property type="match status" value="1"/>
</dbReference>
<evidence type="ECO:0000313" key="5">
    <source>
        <dbReference type="Proteomes" id="UP000807309"/>
    </source>
</evidence>
<reference evidence="4 5" key="1">
    <citation type="submission" date="2020-10" db="EMBL/GenBank/DDBJ databases">
        <title>Identification of Nocardia species via Next-generation sequencing and recognition of intraspecies genetic diversity.</title>
        <authorList>
            <person name="Li P."/>
            <person name="Li P."/>
            <person name="Lu B."/>
        </authorList>
    </citation>
    <scope>NUCLEOTIDE SEQUENCE [LARGE SCALE GENOMIC DNA]</scope>
    <source>
        <strain evidence="4 5">N-11</strain>
    </source>
</reference>
<dbReference type="PANTHER" id="PTHR33495:SF2">
    <property type="entry name" value="ANTI-SIGMA FACTOR ANTAGONIST TM_1081-RELATED"/>
    <property type="match status" value="1"/>
</dbReference>
<dbReference type="CDD" id="cd07043">
    <property type="entry name" value="STAS_anti-anti-sigma_factors"/>
    <property type="match status" value="1"/>
</dbReference>
<comment type="similarity">
    <text evidence="1 2">Belongs to the anti-sigma-factor antagonist family.</text>
</comment>
<dbReference type="EMBL" id="JADLRE010000024">
    <property type="protein sequence ID" value="MBF6228640.1"/>
    <property type="molecule type" value="Genomic_DNA"/>
</dbReference>